<dbReference type="Proteomes" id="UP000749646">
    <property type="component" value="Unassembled WGS sequence"/>
</dbReference>
<accession>A0A9P6IHR9</accession>
<evidence type="ECO:0000313" key="3">
    <source>
        <dbReference type="Proteomes" id="UP000749646"/>
    </source>
</evidence>
<evidence type="ECO:0000256" key="1">
    <source>
        <dbReference type="SAM" id="MobiDB-lite"/>
    </source>
</evidence>
<reference evidence="2" key="1">
    <citation type="journal article" date="2020" name="Fungal Divers.">
        <title>Resolving the Mortierellaceae phylogeny through synthesis of multi-gene phylogenetics and phylogenomics.</title>
        <authorList>
            <person name="Vandepol N."/>
            <person name="Liber J."/>
            <person name="Desiro A."/>
            <person name="Na H."/>
            <person name="Kennedy M."/>
            <person name="Barry K."/>
            <person name="Grigoriev I.V."/>
            <person name="Miller A.N."/>
            <person name="O'Donnell K."/>
            <person name="Stajich J.E."/>
            <person name="Bonito G."/>
        </authorList>
    </citation>
    <scope>NUCLEOTIDE SEQUENCE</scope>
    <source>
        <strain evidence="2">MES-2147</strain>
    </source>
</reference>
<sequence length="108" mass="12046">FRSVDSGIIRAGFGGWSAISALRDAPQLDRGVVRRDAQRTLTRREQREQLIAQGMTLTRISSVVRQYDGMVSHEALSLTWLNSSIAGLEKDRNGSKPGKSTRAKRSRF</sequence>
<feature type="region of interest" description="Disordered" evidence="1">
    <location>
        <begin position="88"/>
        <end position="108"/>
    </location>
</feature>
<evidence type="ECO:0000313" key="2">
    <source>
        <dbReference type="EMBL" id="KAF9921730.1"/>
    </source>
</evidence>
<proteinExistence type="predicted"/>
<organism evidence="2 3">
    <name type="scientific">Modicella reniformis</name>
    <dbReference type="NCBI Taxonomy" id="1440133"/>
    <lineage>
        <taxon>Eukaryota</taxon>
        <taxon>Fungi</taxon>
        <taxon>Fungi incertae sedis</taxon>
        <taxon>Mucoromycota</taxon>
        <taxon>Mortierellomycotina</taxon>
        <taxon>Mortierellomycetes</taxon>
        <taxon>Mortierellales</taxon>
        <taxon>Mortierellaceae</taxon>
        <taxon>Modicella</taxon>
    </lineage>
</organism>
<feature type="non-terminal residue" evidence="2">
    <location>
        <position position="1"/>
    </location>
</feature>
<gene>
    <name evidence="2" type="ORF">BGZ65_010117</name>
</gene>
<dbReference type="AlphaFoldDB" id="A0A9P6IHR9"/>
<name>A0A9P6IHR9_9FUNG</name>
<feature type="compositionally biased region" description="Basic residues" evidence="1">
    <location>
        <begin position="99"/>
        <end position="108"/>
    </location>
</feature>
<keyword evidence="3" id="KW-1185">Reference proteome</keyword>
<protein>
    <submittedName>
        <fullName evidence="2">Uncharacterized protein</fullName>
    </submittedName>
</protein>
<comment type="caution">
    <text evidence="2">The sequence shown here is derived from an EMBL/GenBank/DDBJ whole genome shotgun (WGS) entry which is preliminary data.</text>
</comment>
<dbReference type="EMBL" id="JAAAHW010010976">
    <property type="protein sequence ID" value="KAF9921730.1"/>
    <property type="molecule type" value="Genomic_DNA"/>
</dbReference>